<dbReference type="Proteomes" id="UP001583172">
    <property type="component" value="Unassembled WGS sequence"/>
</dbReference>
<comment type="caution">
    <text evidence="2">The sequence shown here is derived from an EMBL/GenBank/DDBJ whole genome shotgun (WGS) entry which is preliminary data.</text>
</comment>
<name>A0ABR3V8Q7_HUMIN</name>
<organism evidence="2 3">
    <name type="scientific">Humicola insolens</name>
    <name type="common">Soft-rot fungus</name>
    <dbReference type="NCBI Taxonomy" id="85995"/>
    <lineage>
        <taxon>Eukaryota</taxon>
        <taxon>Fungi</taxon>
        <taxon>Dikarya</taxon>
        <taxon>Ascomycota</taxon>
        <taxon>Pezizomycotina</taxon>
        <taxon>Sordariomycetes</taxon>
        <taxon>Sordariomycetidae</taxon>
        <taxon>Sordariales</taxon>
        <taxon>Chaetomiaceae</taxon>
        <taxon>Mycothermus</taxon>
    </lineage>
</organism>
<protein>
    <submittedName>
        <fullName evidence="2">Uncharacterized protein</fullName>
    </submittedName>
</protein>
<evidence type="ECO:0000313" key="2">
    <source>
        <dbReference type="EMBL" id="KAL1837468.1"/>
    </source>
</evidence>
<evidence type="ECO:0000313" key="3">
    <source>
        <dbReference type="Proteomes" id="UP001583172"/>
    </source>
</evidence>
<keyword evidence="3" id="KW-1185">Reference proteome</keyword>
<gene>
    <name evidence="2" type="ORF">VTJ49DRAFT_3748</name>
</gene>
<feature type="signal peptide" evidence="1">
    <location>
        <begin position="1"/>
        <end position="22"/>
    </location>
</feature>
<reference evidence="2 3" key="1">
    <citation type="journal article" date="2024" name="Commun. Biol.">
        <title>Comparative genomic analysis of thermophilic fungi reveals convergent evolutionary adaptations and gene losses.</title>
        <authorList>
            <person name="Steindorff A.S."/>
            <person name="Aguilar-Pontes M.V."/>
            <person name="Robinson A.J."/>
            <person name="Andreopoulos B."/>
            <person name="LaButti K."/>
            <person name="Kuo A."/>
            <person name="Mondo S."/>
            <person name="Riley R."/>
            <person name="Otillar R."/>
            <person name="Haridas S."/>
            <person name="Lipzen A."/>
            <person name="Grimwood J."/>
            <person name="Schmutz J."/>
            <person name="Clum A."/>
            <person name="Reid I.D."/>
            <person name="Moisan M.C."/>
            <person name="Butler G."/>
            <person name="Nguyen T.T.M."/>
            <person name="Dewar K."/>
            <person name="Conant G."/>
            <person name="Drula E."/>
            <person name="Henrissat B."/>
            <person name="Hansel C."/>
            <person name="Singer S."/>
            <person name="Hutchinson M.I."/>
            <person name="de Vries R.P."/>
            <person name="Natvig D.O."/>
            <person name="Powell A.J."/>
            <person name="Tsang A."/>
            <person name="Grigoriev I.V."/>
        </authorList>
    </citation>
    <scope>NUCLEOTIDE SEQUENCE [LARGE SCALE GENOMIC DNA]</scope>
    <source>
        <strain evidence="2 3">CBS 620.91</strain>
    </source>
</reference>
<evidence type="ECO:0000256" key="1">
    <source>
        <dbReference type="SAM" id="SignalP"/>
    </source>
</evidence>
<feature type="chain" id="PRO_5046579178" evidence="1">
    <location>
        <begin position="23"/>
        <end position="372"/>
    </location>
</feature>
<dbReference type="EMBL" id="JAZGSY010000291">
    <property type="protein sequence ID" value="KAL1837468.1"/>
    <property type="molecule type" value="Genomic_DNA"/>
</dbReference>
<accession>A0ABR3V8Q7</accession>
<keyword evidence="1" id="KW-0732">Signal</keyword>
<sequence length="372" mass="39190">MSLRLLSVLALALATGKTLVGAAPAVNGREHVLLNPRVYDTLMGSPASVRNESSSNQGTLKIARQPGQFINATLTILTTVTVPMDATSTTSIVTTSAEADRPYGTFFAITTSANMTSTEVDQPYGTFLAITPSTNTTLVEGDCPYGTFLAMTTNTTSTEIGQPYGTFLEVDRLTTTPVPTPAAWLANATLKQRDDDDPFTWPTSGYSTSVFTWTFGSTQEMNVTVLVQTTETPSSSTADSEDVTVTVTDTHVVTATVTMKGATAPTALATSTGTSSTVLDQPYGPPMLRDIRPLPSDLGEPAPTSVPWLADEALEQRNGDSTTLLADCITTVVTTVETTITEFVVGSTGSSEVDDMVETGFVMPSFTNGLNA</sequence>
<proteinExistence type="predicted"/>